<dbReference type="EMBL" id="BDQX01000327">
    <property type="protein sequence ID" value="GBG10504.1"/>
    <property type="molecule type" value="Genomic_DNA"/>
</dbReference>
<proteinExistence type="predicted"/>
<protein>
    <recommendedName>
        <fullName evidence="3">HEAT repeat domain-containing protein</fullName>
    </recommendedName>
</protein>
<evidence type="ECO:0008006" key="3">
    <source>
        <dbReference type="Google" id="ProtNLM"/>
    </source>
</evidence>
<evidence type="ECO:0000313" key="1">
    <source>
        <dbReference type="EMBL" id="GBG10504.1"/>
    </source>
</evidence>
<name>A0A2R5F3I0_9BACL</name>
<dbReference type="InterPro" id="IPR016024">
    <property type="entry name" value="ARM-type_fold"/>
</dbReference>
<evidence type="ECO:0000313" key="2">
    <source>
        <dbReference type="Proteomes" id="UP000245202"/>
    </source>
</evidence>
<dbReference type="InterPro" id="IPR011989">
    <property type="entry name" value="ARM-like"/>
</dbReference>
<dbReference type="AlphaFoldDB" id="A0A2R5F3I0"/>
<keyword evidence="2" id="KW-1185">Reference proteome</keyword>
<accession>A0A2R5F3I0</accession>
<dbReference type="Proteomes" id="UP000245202">
    <property type="component" value="Unassembled WGS sequence"/>
</dbReference>
<sequence>MSTTLLRELYGELTRLYIAGSDLAVGDFRLKRLVPQLLQLGERAPVFKRLGEGVGTLIETAPGIERPTAVQLQELTLLLSSVLHTQGETAPSSETRELDALPMDLPTAFSSRRLTEVQDALESTGGGRYEIITQAYKDGLFQDLRLLIPAMGALNDPYAELADYIKDHVLPDYGPQIIPLLKGWLNIAGGRSDARAVEVIGKIGGEEERDFIRQAAAEGSEPVRISAIGYLAGCDAYVGDLLEWSADGKKTIRAAAYAALAESGTERAQERLYQAFSGKDRDLAADVLSRREHSPLTAQLVSDARKELEEARKHAEAKVKLPSIWTRLEAYLDAFRGKTVPELNAFYEEVLEEGAFYHGLGWTRMLHDASRYASNQGGDRTLALLLKLERSHASYLSYAFRLSLRMRKPAEVYEHYSAYTKGAFKDTLVQELERVLYSSTSRMYPRVWGSGEEYGREVRIPSPKELADRFDRRWLEWAISRDAALVAAVLSEPGHQTATIYLKNKFAGMMAESEESFLVLWEGLNRAGVGEEERREAIVAALEGNQRGLYRFDYEMFRQLTLLPPSYRDRLAALKNRYRYDAAKQLDYIIDSISEVQS</sequence>
<dbReference type="Gene3D" id="1.25.10.10">
    <property type="entry name" value="Leucine-rich Repeat Variant"/>
    <property type="match status" value="1"/>
</dbReference>
<reference evidence="1 2" key="1">
    <citation type="submission" date="2017-08" db="EMBL/GenBank/DDBJ databases">
        <title>Substantial Increase in Enzyme Production by Combined Drug-Resistance Mutations in Paenibacillus agaridevorans.</title>
        <authorList>
            <person name="Tanaka Y."/>
            <person name="Funane K."/>
            <person name="Hosaka T."/>
            <person name="Shiwa Y."/>
            <person name="Fujita N."/>
            <person name="Miyazaki T."/>
            <person name="Yoshikawa H."/>
            <person name="Murakami K."/>
            <person name="Kasahara K."/>
            <person name="Inaoka T."/>
            <person name="Hiraga Y."/>
            <person name="Ochi K."/>
        </authorList>
    </citation>
    <scope>NUCLEOTIDE SEQUENCE [LARGE SCALE GENOMIC DNA]</scope>
    <source>
        <strain evidence="1 2">T-3040</strain>
    </source>
</reference>
<dbReference type="SUPFAM" id="SSF48371">
    <property type="entry name" value="ARM repeat"/>
    <property type="match status" value="1"/>
</dbReference>
<comment type="caution">
    <text evidence="1">The sequence shown here is derived from an EMBL/GenBank/DDBJ whole genome shotgun (WGS) entry which is preliminary data.</text>
</comment>
<organism evidence="1 2">
    <name type="scientific">Paenibacillus agaridevorans</name>
    <dbReference type="NCBI Taxonomy" id="171404"/>
    <lineage>
        <taxon>Bacteria</taxon>
        <taxon>Bacillati</taxon>
        <taxon>Bacillota</taxon>
        <taxon>Bacilli</taxon>
        <taxon>Bacillales</taxon>
        <taxon>Paenibacillaceae</taxon>
        <taxon>Paenibacillus</taxon>
    </lineage>
</organism>
<gene>
    <name evidence="1" type="ORF">PAT3040_05242</name>
</gene>
<dbReference type="RefSeq" id="WP_108994993.1">
    <property type="nucleotide sequence ID" value="NZ_BDQX01000327.1"/>
</dbReference>